<dbReference type="SMR" id="A2FSZ9"/>
<sequence length="369" mass="42370">MNYIDHNILIYDNFFIDGKSYKILPKKQEIPLDYTTLLVQFPIQSVEFDYKFGINNGTNKSQTDIYHIPSYDSYLLGKAIVDDIIEFKYGNYDIDVHDQYILTIPAGSYLLLTKHGELNSSVNSGKNVIRSSSPYSRHYIAYSFYYDGYIRFNGNNHTSFVVIKNSTNLHCERIITMFGKINYQVEYDPNSSYCIYAVTNKGNIKISQDKNAKYYDVKGNEISYQNKFEDSVVVSIYKPDIKSSIKFTVGGNTDFHYVIDDTKYSNAYYAVGLLENTHFSLNHEQGEDREAVIDVEEIGKFGIGLILLFIIGTAIGGFILFVCGFLGYKLLSSRFRSNNDEDIYLNGTMKIINSESSQISFLTRFFQRD</sequence>
<accession>A2FSZ9</accession>
<keyword evidence="1" id="KW-0472">Membrane</keyword>
<feature type="transmembrane region" description="Helical" evidence="1">
    <location>
        <begin position="301"/>
        <end position="328"/>
    </location>
</feature>
<dbReference type="Proteomes" id="UP000001542">
    <property type="component" value="Unassembled WGS sequence"/>
</dbReference>
<evidence type="ECO:0000313" key="2">
    <source>
        <dbReference type="EMBL" id="EAX91964.1"/>
    </source>
</evidence>
<dbReference type="RefSeq" id="XP_001304894.1">
    <property type="nucleotide sequence ID" value="XM_001304893.1"/>
</dbReference>
<dbReference type="EMBL" id="DS113999">
    <property type="protein sequence ID" value="EAX91964.1"/>
    <property type="molecule type" value="Genomic_DNA"/>
</dbReference>
<name>A2FSZ9_TRIV3</name>
<organism evidence="2 3">
    <name type="scientific">Trichomonas vaginalis (strain ATCC PRA-98 / G3)</name>
    <dbReference type="NCBI Taxonomy" id="412133"/>
    <lineage>
        <taxon>Eukaryota</taxon>
        <taxon>Metamonada</taxon>
        <taxon>Parabasalia</taxon>
        <taxon>Trichomonadida</taxon>
        <taxon>Trichomonadidae</taxon>
        <taxon>Trichomonas</taxon>
    </lineage>
</organism>
<gene>
    <name evidence="2" type="ORF">TVAG_387420</name>
</gene>
<evidence type="ECO:0000256" key="1">
    <source>
        <dbReference type="SAM" id="Phobius"/>
    </source>
</evidence>
<protein>
    <submittedName>
        <fullName evidence="2">Uncharacterized protein</fullName>
    </submittedName>
</protein>
<keyword evidence="1" id="KW-0812">Transmembrane</keyword>
<keyword evidence="3" id="KW-1185">Reference proteome</keyword>
<proteinExistence type="predicted"/>
<keyword evidence="1" id="KW-1133">Transmembrane helix</keyword>
<reference evidence="2" key="1">
    <citation type="submission" date="2006-10" db="EMBL/GenBank/DDBJ databases">
        <authorList>
            <person name="Amadeo P."/>
            <person name="Zhao Q."/>
            <person name="Wortman J."/>
            <person name="Fraser-Liggett C."/>
            <person name="Carlton J."/>
        </authorList>
    </citation>
    <scope>NUCLEOTIDE SEQUENCE</scope>
    <source>
        <strain evidence="2">G3</strain>
    </source>
</reference>
<reference evidence="2" key="2">
    <citation type="journal article" date="2007" name="Science">
        <title>Draft genome sequence of the sexually transmitted pathogen Trichomonas vaginalis.</title>
        <authorList>
            <person name="Carlton J.M."/>
            <person name="Hirt R.P."/>
            <person name="Silva J.C."/>
            <person name="Delcher A.L."/>
            <person name="Schatz M."/>
            <person name="Zhao Q."/>
            <person name="Wortman J.R."/>
            <person name="Bidwell S.L."/>
            <person name="Alsmark U.C.M."/>
            <person name="Besteiro S."/>
            <person name="Sicheritz-Ponten T."/>
            <person name="Noel C.J."/>
            <person name="Dacks J.B."/>
            <person name="Foster P.G."/>
            <person name="Simillion C."/>
            <person name="Van de Peer Y."/>
            <person name="Miranda-Saavedra D."/>
            <person name="Barton G.J."/>
            <person name="Westrop G.D."/>
            <person name="Mueller S."/>
            <person name="Dessi D."/>
            <person name="Fiori P.L."/>
            <person name="Ren Q."/>
            <person name="Paulsen I."/>
            <person name="Zhang H."/>
            <person name="Bastida-Corcuera F.D."/>
            <person name="Simoes-Barbosa A."/>
            <person name="Brown M.T."/>
            <person name="Hayes R.D."/>
            <person name="Mukherjee M."/>
            <person name="Okumura C.Y."/>
            <person name="Schneider R."/>
            <person name="Smith A.J."/>
            <person name="Vanacova S."/>
            <person name="Villalvazo M."/>
            <person name="Haas B.J."/>
            <person name="Pertea M."/>
            <person name="Feldblyum T.V."/>
            <person name="Utterback T.R."/>
            <person name="Shu C.L."/>
            <person name="Osoegawa K."/>
            <person name="de Jong P.J."/>
            <person name="Hrdy I."/>
            <person name="Horvathova L."/>
            <person name="Zubacova Z."/>
            <person name="Dolezal P."/>
            <person name="Malik S.B."/>
            <person name="Logsdon J.M. Jr."/>
            <person name="Henze K."/>
            <person name="Gupta A."/>
            <person name="Wang C.C."/>
            <person name="Dunne R.L."/>
            <person name="Upcroft J.A."/>
            <person name="Upcroft P."/>
            <person name="White O."/>
            <person name="Salzberg S.L."/>
            <person name="Tang P."/>
            <person name="Chiu C.-H."/>
            <person name="Lee Y.-S."/>
            <person name="Embley T.M."/>
            <person name="Coombs G.H."/>
            <person name="Mottram J.C."/>
            <person name="Tachezy J."/>
            <person name="Fraser-Liggett C.M."/>
            <person name="Johnson P.J."/>
        </authorList>
    </citation>
    <scope>NUCLEOTIDE SEQUENCE [LARGE SCALE GENOMIC DNA]</scope>
    <source>
        <strain evidence="2">G3</strain>
    </source>
</reference>
<dbReference type="InParanoid" id="A2FSZ9"/>
<evidence type="ECO:0000313" key="3">
    <source>
        <dbReference type="Proteomes" id="UP000001542"/>
    </source>
</evidence>
<dbReference type="VEuPathDB" id="TrichDB:TVAGG3_0768810"/>
<dbReference type="AlphaFoldDB" id="A2FSZ9"/>
<dbReference type="VEuPathDB" id="TrichDB:TVAG_387420"/>
<dbReference type="KEGG" id="tva:4749668"/>